<proteinExistence type="predicted"/>
<sequence>MCSVLHHSYLFPCSFVFFFAYSLIFVHNTYYLTIEFKF</sequence>
<keyword evidence="1" id="KW-0812">Transmembrane</keyword>
<dbReference type="AlphaFoldDB" id="A0AAF0WR69"/>
<keyword evidence="1" id="KW-0472">Membrane</keyword>
<reference evidence="2" key="2">
    <citation type="submission" date="2022-03" db="EMBL/GenBank/DDBJ databases">
        <title>Draft title - Genomic analysis of global carrot germplasm unveils the trajectory of domestication and the origin of high carotenoid orange carrot.</title>
        <authorList>
            <person name="Iorizzo M."/>
            <person name="Ellison S."/>
            <person name="Senalik D."/>
            <person name="Macko-Podgorni A."/>
            <person name="Grzebelus D."/>
            <person name="Bostan H."/>
            <person name="Rolling W."/>
            <person name="Curaba J."/>
            <person name="Simon P."/>
        </authorList>
    </citation>
    <scope>NUCLEOTIDE SEQUENCE</scope>
    <source>
        <tissue evidence="2">Leaf</tissue>
    </source>
</reference>
<keyword evidence="3" id="KW-1185">Reference proteome</keyword>
<evidence type="ECO:0000256" key="1">
    <source>
        <dbReference type="SAM" id="Phobius"/>
    </source>
</evidence>
<keyword evidence="1" id="KW-1133">Transmembrane helix</keyword>
<evidence type="ECO:0000313" key="3">
    <source>
        <dbReference type="Proteomes" id="UP000077755"/>
    </source>
</evidence>
<reference evidence="2" key="1">
    <citation type="journal article" date="2016" name="Nat. Genet.">
        <title>A high-quality carrot genome assembly provides new insights into carotenoid accumulation and asterid genome evolution.</title>
        <authorList>
            <person name="Iorizzo M."/>
            <person name="Ellison S."/>
            <person name="Senalik D."/>
            <person name="Zeng P."/>
            <person name="Satapoomin P."/>
            <person name="Huang J."/>
            <person name="Bowman M."/>
            <person name="Iovene M."/>
            <person name="Sanseverino W."/>
            <person name="Cavagnaro P."/>
            <person name="Yildiz M."/>
            <person name="Macko-Podgorni A."/>
            <person name="Moranska E."/>
            <person name="Grzebelus E."/>
            <person name="Grzebelus D."/>
            <person name="Ashrafi H."/>
            <person name="Zheng Z."/>
            <person name="Cheng S."/>
            <person name="Spooner D."/>
            <person name="Van Deynze A."/>
            <person name="Simon P."/>
        </authorList>
    </citation>
    <scope>NUCLEOTIDE SEQUENCE</scope>
    <source>
        <tissue evidence="2">Leaf</tissue>
    </source>
</reference>
<accession>A0AAF0WR69</accession>
<evidence type="ECO:0000313" key="2">
    <source>
        <dbReference type="EMBL" id="WOG94279.1"/>
    </source>
</evidence>
<name>A0AAF0WR69_DAUCS</name>
<feature type="transmembrane region" description="Helical" evidence="1">
    <location>
        <begin position="9"/>
        <end position="32"/>
    </location>
</feature>
<dbReference type="Proteomes" id="UP000077755">
    <property type="component" value="Chromosome 3"/>
</dbReference>
<gene>
    <name evidence="2" type="ORF">DCAR_0313572</name>
</gene>
<organism evidence="2 3">
    <name type="scientific">Daucus carota subsp. sativus</name>
    <name type="common">Carrot</name>
    <dbReference type="NCBI Taxonomy" id="79200"/>
    <lineage>
        <taxon>Eukaryota</taxon>
        <taxon>Viridiplantae</taxon>
        <taxon>Streptophyta</taxon>
        <taxon>Embryophyta</taxon>
        <taxon>Tracheophyta</taxon>
        <taxon>Spermatophyta</taxon>
        <taxon>Magnoliopsida</taxon>
        <taxon>eudicotyledons</taxon>
        <taxon>Gunneridae</taxon>
        <taxon>Pentapetalae</taxon>
        <taxon>asterids</taxon>
        <taxon>campanulids</taxon>
        <taxon>Apiales</taxon>
        <taxon>Apiaceae</taxon>
        <taxon>Apioideae</taxon>
        <taxon>Scandiceae</taxon>
        <taxon>Daucinae</taxon>
        <taxon>Daucus</taxon>
        <taxon>Daucus sect. Daucus</taxon>
    </lineage>
</organism>
<dbReference type="EMBL" id="CP093345">
    <property type="protein sequence ID" value="WOG94279.1"/>
    <property type="molecule type" value="Genomic_DNA"/>
</dbReference>
<protein>
    <submittedName>
        <fullName evidence="2">Uncharacterized protein</fullName>
    </submittedName>
</protein>